<gene>
    <name evidence="10" type="primary">LOC132534673</name>
</gene>
<dbReference type="PRINTS" id="PR01407">
    <property type="entry name" value="BUTYPHLNCDUF"/>
</dbReference>
<feature type="domain" description="RING-type" evidence="6">
    <location>
        <begin position="45"/>
        <end position="86"/>
    </location>
</feature>
<dbReference type="SUPFAM" id="SSF57850">
    <property type="entry name" value="RING/U-box"/>
    <property type="match status" value="1"/>
</dbReference>
<evidence type="ECO:0000259" key="7">
    <source>
        <dbReference type="PROSITE" id="PS50119"/>
    </source>
</evidence>
<dbReference type="InterPro" id="IPR003877">
    <property type="entry name" value="SPRY_dom"/>
</dbReference>
<keyword evidence="1" id="KW-0479">Metal-binding</keyword>
<dbReference type="InterPro" id="IPR003879">
    <property type="entry name" value="Butyrophylin_SPRY"/>
</dbReference>
<evidence type="ECO:0000256" key="1">
    <source>
        <dbReference type="ARBA" id="ARBA00022723"/>
    </source>
</evidence>
<dbReference type="SMART" id="SM00589">
    <property type="entry name" value="PRY"/>
    <property type="match status" value="1"/>
</dbReference>
<dbReference type="SUPFAM" id="SSF49899">
    <property type="entry name" value="Concanavalin A-like lectins/glucanases"/>
    <property type="match status" value="1"/>
</dbReference>
<dbReference type="Pfam" id="PF00622">
    <property type="entry name" value="SPRY"/>
    <property type="match status" value="1"/>
</dbReference>
<dbReference type="Gene3D" id="3.30.40.10">
    <property type="entry name" value="Zinc/RING finger domain, C3HC4 (zinc finger)"/>
    <property type="match status" value="1"/>
</dbReference>
<dbReference type="InterPro" id="IPR043136">
    <property type="entry name" value="B30.2/SPRY_sf"/>
</dbReference>
<evidence type="ECO:0000256" key="4">
    <source>
        <dbReference type="PROSITE-ProRule" id="PRU00024"/>
    </source>
</evidence>
<proteinExistence type="predicted"/>
<dbReference type="SMART" id="SM00449">
    <property type="entry name" value="SPRY"/>
    <property type="match status" value="1"/>
</dbReference>
<evidence type="ECO:0000256" key="3">
    <source>
        <dbReference type="ARBA" id="ARBA00022833"/>
    </source>
</evidence>
<name>A0ABM3WF20_ERIEU</name>
<feature type="region of interest" description="Disordered" evidence="5">
    <location>
        <begin position="408"/>
        <end position="434"/>
    </location>
</feature>
<feature type="region of interest" description="Disordered" evidence="5">
    <location>
        <begin position="334"/>
        <end position="360"/>
    </location>
</feature>
<dbReference type="PROSITE" id="PS50089">
    <property type="entry name" value="ZF_RING_2"/>
    <property type="match status" value="1"/>
</dbReference>
<feature type="domain" description="B30.2/SPRY" evidence="8">
    <location>
        <begin position="307"/>
        <end position="529"/>
    </location>
</feature>
<dbReference type="PANTHER" id="PTHR24103">
    <property type="entry name" value="E3 UBIQUITIN-PROTEIN LIGASE TRIM"/>
    <property type="match status" value="1"/>
</dbReference>
<organism evidence="9 10">
    <name type="scientific">Erinaceus europaeus</name>
    <name type="common">Western European hedgehog</name>
    <dbReference type="NCBI Taxonomy" id="9365"/>
    <lineage>
        <taxon>Eukaryota</taxon>
        <taxon>Metazoa</taxon>
        <taxon>Chordata</taxon>
        <taxon>Craniata</taxon>
        <taxon>Vertebrata</taxon>
        <taxon>Euteleostomi</taxon>
        <taxon>Mammalia</taxon>
        <taxon>Eutheria</taxon>
        <taxon>Laurasiatheria</taxon>
        <taxon>Eulipotyphla</taxon>
        <taxon>Erinaceidae</taxon>
        <taxon>Erinaceinae</taxon>
        <taxon>Erinaceus</taxon>
    </lineage>
</organism>
<feature type="compositionally biased region" description="Basic residues" evidence="5">
    <location>
        <begin position="347"/>
        <end position="358"/>
    </location>
</feature>
<protein>
    <submittedName>
        <fullName evidence="10">Tripartite motif-containing protein 75-like</fullName>
    </submittedName>
</protein>
<dbReference type="PROSITE" id="PS00518">
    <property type="entry name" value="ZF_RING_1"/>
    <property type="match status" value="1"/>
</dbReference>
<dbReference type="SMART" id="SM00336">
    <property type="entry name" value="BBOX"/>
    <property type="match status" value="1"/>
</dbReference>
<dbReference type="InterPro" id="IPR013083">
    <property type="entry name" value="Znf_RING/FYVE/PHD"/>
</dbReference>
<feature type="compositionally biased region" description="Basic and acidic residues" evidence="5">
    <location>
        <begin position="418"/>
        <end position="434"/>
    </location>
</feature>
<evidence type="ECO:0000313" key="9">
    <source>
        <dbReference type="Proteomes" id="UP001652624"/>
    </source>
</evidence>
<keyword evidence="9" id="KW-1185">Reference proteome</keyword>
<dbReference type="InterPro" id="IPR000315">
    <property type="entry name" value="Znf_B-box"/>
</dbReference>
<dbReference type="InterPro" id="IPR050143">
    <property type="entry name" value="TRIM/RBCC"/>
</dbReference>
<keyword evidence="2 4" id="KW-0863">Zinc-finger</keyword>
<dbReference type="InterPro" id="IPR017907">
    <property type="entry name" value="Znf_RING_CS"/>
</dbReference>
<evidence type="ECO:0000259" key="8">
    <source>
        <dbReference type="PROSITE" id="PS50188"/>
    </source>
</evidence>
<sequence>MSPPVSRKSTKEETQLSQGSRVESVGPGPMEASSVLEAMVAKNKCAICLDCLREPATLECGHNFCHSCLQQVWKEAQAPSPCPVCHHPCGEKQRVANSLLAKVTALTQLLQSSSDREERQQEDHLCEKHKQVLSLFCDKDLEVLCRGCVQLSPEHQGHPIRSVEEAAMHYRQMTSGFIAPLQQLQGSFQMKQDRQKRGLQQLQEWGRRQSRQLHSDLEHRLQLVNREQEAALSRLAEQEAKIQQRLQIHKSALKDQLRTTEALLQEVAGKTVMPDRNLLPEVGRIPERCEGLQHPALGSLQLRREDCSLPPLDSALDRFRQKFRAQVTLDPHTAHPLLSVSKDRRSVTPKKRRSKVLQRPHSMTLQLPVLGAEEFHAGRHYWEVRVEDKPSWAVGLCSLCPSSRTQQQLEQQKQQRKKNPEKDNKEEKEEKKEQEALLVKDRRWTIQLQQDGDYVARGALSVLLAPKTKPTGIGVYLDWELGQISFYTLNDRSLLHSFRGERFAHPLKPYFTVGADSHPLTICEVGFLTRQRVTNAQLPKKLKISLLTKGILKQIIYIPLCHIMSPRRASYFKKGLKIAAMMVLTVPARLLQEPIPKNVFPSKKVLNQEDLTHQSVTNAQLPKKLNISLLTKVNLDMDITLYLVYLID</sequence>
<feature type="region of interest" description="Disordered" evidence="5">
    <location>
        <begin position="1"/>
        <end position="29"/>
    </location>
</feature>
<dbReference type="Pfam" id="PF13765">
    <property type="entry name" value="PRY"/>
    <property type="match status" value="1"/>
</dbReference>
<dbReference type="InterPro" id="IPR006574">
    <property type="entry name" value="PRY"/>
</dbReference>
<dbReference type="SMART" id="SM00184">
    <property type="entry name" value="RING"/>
    <property type="match status" value="1"/>
</dbReference>
<dbReference type="GeneID" id="132534673"/>
<reference evidence="10" key="1">
    <citation type="submission" date="2025-08" db="UniProtKB">
        <authorList>
            <consortium name="RefSeq"/>
        </authorList>
    </citation>
    <scope>IDENTIFICATION</scope>
</reference>
<dbReference type="SUPFAM" id="SSF57845">
    <property type="entry name" value="B-box zinc-binding domain"/>
    <property type="match status" value="1"/>
</dbReference>
<evidence type="ECO:0000256" key="5">
    <source>
        <dbReference type="SAM" id="MobiDB-lite"/>
    </source>
</evidence>
<dbReference type="Gene3D" id="2.60.120.920">
    <property type="match status" value="1"/>
</dbReference>
<accession>A0ABM3WF20</accession>
<evidence type="ECO:0000313" key="10">
    <source>
        <dbReference type="RefSeq" id="XP_060035122.1"/>
    </source>
</evidence>
<dbReference type="PROSITE" id="PS50119">
    <property type="entry name" value="ZF_BBOX"/>
    <property type="match status" value="1"/>
</dbReference>
<dbReference type="RefSeq" id="XP_060035122.1">
    <property type="nucleotide sequence ID" value="XM_060179139.1"/>
</dbReference>
<dbReference type="InterPro" id="IPR001841">
    <property type="entry name" value="Znf_RING"/>
</dbReference>
<dbReference type="InterPro" id="IPR013320">
    <property type="entry name" value="ConA-like_dom_sf"/>
</dbReference>
<dbReference type="Proteomes" id="UP001652624">
    <property type="component" value="Chromosome 19"/>
</dbReference>
<dbReference type="Pfam" id="PF00643">
    <property type="entry name" value="zf-B_box"/>
    <property type="match status" value="1"/>
</dbReference>
<dbReference type="Gene3D" id="3.30.160.60">
    <property type="entry name" value="Classic Zinc Finger"/>
    <property type="match status" value="1"/>
</dbReference>
<evidence type="ECO:0000256" key="2">
    <source>
        <dbReference type="ARBA" id="ARBA00022771"/>
    </source>
</evidence>
<dbReference type="PROSITE" id="PS50188">
    <property type="entry name" value="B302_SPRY"/>
    <property type="match status" value="1"/>
</dbReference>
<dbReference type="Pfam" id="PF15227">
    <property type="entry name" value="zf-C3HC4_4"/>
    <property type="match status" value="1"/>
</dbReference>
<keyword evidence="3" id="KW-0862">Zinc</keyword>
<feature type="domain" description="B box-type" evidence="7">
    <location>
        <begin position="121"/>
        <end position="163"/>
    </location>
</feature>
<evidence type="ECO:0000259" key="6">
    <source>
        <dbReference type="PROSITE" id="PS50089"/>
    </source>
</evidence>
<dbReference type="InterPro" id="IPR001870">
    <property type="entry name" value="B30.2/SPRY"/>
</dbReference>